<evidence type="ECO:0000313" key="1">
    <source>
        <dbReference type="EMBL" id="KAL3656476.1"/>
    </source>
</evidence>
<comment type="caution">
    <text evidence="1">The sequence shown here is derived from an EMBL/GenBank/DDBJ whole genome shotgun (WGS) entry which is preliminary data.</text>
</comment>
<sequence>MPESQGRFEGGATSLVTCHHLSGSLGLAIEKEDFENPSGYEARIKAEVSPPSYETRFLIEQEAATLAAEQLDDAKILQFCIVRGRRFARRKKLCLK</sequence>
<proteinExistence type="predicted"/>
<dbReference type="EMBL" id="JBIMZQ010000081">
    <property type="protein sequence ID" value="KAL3656476.1"/>
    <property type="molecule type" value="Genomic_DNA"/>
</dbReference>
<protein>
    <submittedName>
        <fullName evidence="1">Uncharacterized protein</fullName>
    </submittedName>
</protein>
<organism evidence="1 2">
    <name type="scientific">Phytophthora oleae</name>
    <dbReference type="NCBI Taxonomy" id="2107226"/>
    <lineage>
        <taxon>Eukaryota</taxon>
        <taxon>Sar</taxon>
        <taxon>Stramenopiles</taxon>
        <taxon>Oomycota</taxon>
        <taxon>Peronosporomycetes</taxon>
        <taxon>Peronosporales</taxon>
        <taxon>Peronosporaceae</taxon>
        <taxon>Phytophthora</taxon>
    </lineage>
</organism>
<dbReference type="Proteomes" id="UP001632037">
    <property type="component" value="Unassembled WGS sequence"/>
</dbReference>
<name>A0ABD3EQK0_9STRA</name>
<reference evidence="1 2" key="1">
    <citation type="submission" date="2024-09" db="EMBL/GenBank/DDBJ databases">
        <title>Genome sequencing and assembly of Phytophthora oleae, isolate VK10A, causative agent of rot of olive drupes.</title>
        <authorList>
            <person name="Conti Taguali S."/>
            <person name="Riolo M."/>
            <person name="La Spada F."/>
            <person name="Cacciola S.O."/>
            <person name="Dionisio G."/>
        </authorList>
    </citation>
    <scope>NUCLEOTIDE SEQUENCE [LARGE SCALE GENOMIC DNA]</scope>
    <source>
        <strain evidence="1 2">VK10A</strain>
    </source>
</reference>
<keyword evidence="2" id="KW-1185">Reference proteome</keyword>
<accession>A0ABD3EQK0</accession>
<gene>
    <name evidence="1" type="ORF">V7S43_018700</name>
</gene>
<dbReference type="AlphaFoldDB" id="A0ABD3EQK0"/>
<evidence type="ECO:0000313" key="2">
    <source>
        <dbReference type="Proteomes" id="UP001632037"/>
    </source>
</evidence>